<feature type="compositionally biased region" description="Basic and acidic residues" evidence="1">
    <location>
        <begin position="135"/>
        <end position="164"/>
    </location>
</feature>
<organism evidence="2 3">
    <name type="scientific">Candidatus Nesterenkonia stercoripullorum</name>
    <dbReference type="NCBI Taxonomy" id="2838701"/>
    <lineage>
        <taxon>Bacteria</taxon>
        <taxon>Bacillati</taxon>
        <taxon>Actinomycetota</taxon>
        <taxon>Actinomycetes</taxon>
        <taxon>Micrococcales</taxon>
        <taxon>Micrococcaceae</taxon>
        <taxon>Nesterenkonia</taxon>
    </lineage>
</organism>
<evidence type="ECO:0000256" key="1">
    <source>
        <dbReference type="SAM" id="MobiDB-lite"/>
    </source>
</evidence>
<accession>A0A9D1S1C5</accession>
<dbReference type="AlphaFoldDB" id="A0A9D1S1C5"/>
<comment type="caution">
    <text evidence="2">The sequence shown here is derived from an EMBL/GenBank/DDBJ whole genome shotgun (WGS) entry which is preliminary data.</text>
</comment>
<feature type="non-terminal residue" evidence="2">
    <location>
        <position position="1"/>
    </location>
</feature>
<dbReference type="Proteomes" id="UP000824151">
    <property type="component" value="Unassembled WGS sequence"/>
</dbReference>
<protein>
    <submittedName>
        <fullName evidence="2">Uncharacterized protein</fullName>
    </submittedName>
</protein>
<gene>
    <name evidence="2" type="ORF">H9871_04165</name>
</gene>
<feature type="region of interest" description="Disordered" evidence="1">
    <location>
        <begin position="31"/>
        <end position="164"/>
    </location>
</feature>
<name>A0A9D1S1C5_9MICC</name>
<reference evidence="2" key="1">
    <citation type="journal article" date="2021" name="PeerJ">
        <title>Extensive microbial diversity within the chicken gut microbiome revealed by metagenomics and culture.</title>
        <authorList>
            <person name="Gilroy R."/>
            <person name="Ravi A."/>
            <person name="Getino M."/>
            <person name="Pursley I."/>
            <person name="Horton D.L."/>
            <person name="Alikhan N.F."/>
            <person name="Baker D."/>
            <person name="Gharbi K."/>
            <person name="Hall N."/>
            <person name="Watson M."/>
            <person name="Adriaenssens E.M."/>
            <person name="Foster-Nyarko E."/>
            <person name="Jarju S."/>
            <person name="Secka A."/>
            <person name="Antonio M."/>
            <person name="Oren A."/>
            <person name="Chaudhuri R.R."/>
            <person name="La Ragione R."/>
            <person name="Hildebrand F."/>
            <person name="Pallen M.J."/>
        </authorList>
    </citation>
    <scope>NUCLEOTIDE SEQUENCE</scope>
    <source>
        <strain evidence="2">ChiHejej3B27-3195</strain>
    </source>
</reference>
<reference evidence="2" key="2">
    <citation type="submission" date="2021-04" db="EMBL/GenBank/DDBJ databases">
        <authorList>
            <person name="Gilroy R."/>
        </authorList>
    </citation>
    <scope>NUCLEOTIDE SEQUENCE</scope>
    <source>
        <strain evidence="2">ChiHejej3B27-3195</strain>
    </source>
</reference>
<evidence type="ECO:0000313" key="3">
    <source>
        <dbReference type="Proteomes" id="UP000824151"/>
    </source>
</evidence>
<proteinExistence type="predicted"/>
<evidence type="ECO:0000313" key="2">
    <source>
        <dbReference type="EMBL" id="HIW99319.1"/>
    </source>
</evidence>
<dbReference type="EMBL" id="DXGD01000148">
    <property type="protein sequence ID" value="HIW99319.1"/>
    <property type="molecule type" value="Genomic_DNA"/>
</dbReference>
<feature type="compositionally biased region" description="Basic and acidic residues" evidence="1">
    <location>
        <begin position="59"/>
        <end position="86"/>
    </location>
</feature>
<sequence length="164" mass="17529">RLRKSSCFVKPSRRKRPLLFPIIGAGLWLGFGRARTSSPGTQPRPAAPDDDPNFLRSLEIQRRQRQRADEQRRKEQNGPKDSETSKDQGTADDQGQSGGHNGTPASDGDASSQPGSGDQSGNGTGENGSPQEGQTPRKGDTGEELGSDHGPDRGGSSDDDDPRH</sequence>